<reference evidence="1" key="1">
    <citation type="submission" date="2022-12" db="EMBL/GenBank/DDBJ databases">
        <authorList>
            <person name="Petersen C."/>
        </authorList>
    </citation>
    <scope>NUCLEOTIDE SEQUENCE</scope>
    <source>
        <strain evidence="1">IBT 17660</strain>
    </source>
</reference>
<evidence type="ECO:0000313" key="2">
    <source>
        <dbReference type="Proteomes" id="UP001147760"/>
    </source>
</evidence>
<gene>
    <name evidence="1" type="ORF">N7530_008736</name>
</gene>
<comment type="caution">
    <text evidence="1">The sequence shown here is derived from an EMBL/GenBank/DDBJ whole genome shotgun (WGS) entry which is preliminary data.</text>
</comment>
<protein>
    <submittedName>
        <fullName evidence="1">Uncharacterized protein</fullName>
    </submittedName>
</protein>
<evidence type="ECO:0000313" key="1">
    <source>
        <dbReference type="EMBL" id="KAJ5471379.1"/>
    </source>
</evidence>
<dbReference type="AlphaFoldDB" id="A0A9W9WPR3"/>
<name>A0A9W9WPR3_9EURO</name>
<organism evidence="1 2">
    <name type="scientific">Penicillium desertorum</name>
    <dbReference type="NCBI Taxonomy" id="1303715"/>
    <lineage>
        <taxon>Eukaryota</taxon>
        <taxon>Fungi</taxon>
        <taxon>Dikarya</taxon>
        <taxon>Ascomycota</taxon>
        <taxon>Pezizomycotina</taxon>
        <taxon>Eurotiomycetes</taxon>
        <taxon>Eurotiomycetidae</taxon>
        <taxon>Eurotiales</taxon>
        <taxon>Aspergillaceae</taxon>
        <taxon>Penicillium</taxon>
    </lineage>
</organism>
<dbReference type="OrthoDB" id="4256587at2759"/>
<dbReference type="EMBL" id="JAPWDO010000005">
    <property type="protein sequence ID" value="KAJ5471379.1"/>
    <property type="molecule type" value="Genomic_DNA"/>
</dbReference>
<reference evidence="1" key="2">
    <citation type="journal article" date="2023" name="IMA Fungus">
        <title>Comparative genomic study of the Penicillium genus elucidates a diverse pangenome and 15 lateral gene transfer events.</title>
        <authorList>
            <person name="Petersen C."/>
            <person name="Sorensen T."/>
            <person name="Nielsen M.R."/>
            <person name="Sondergaard T.E."/>
            <person name="Sorensen J.L."/>
            <person name="Fitzpatrick D.A."/>
            <person name="Frisvad J.C."/>
            <person name="Nielsen K.L."/>
        </authorList>
    </citation>
    <scope>NUCLEOTIDE SEQUENCE</scope>
    <source>
        <strain evidence="1">IBT 17660</strain>
    </source>
</reference>
<accession>A0A9W9WPR3</accession>
<sequence>MTISGVHMSSHTLDRKIAQNKQVSCQVKAFRHQVKKGLLTTQEVEEKRQIVFSLYADGMNDLECWTEYRFPFFQT</sequence>
<keyword evidence="2" id="KW-1185">Reference proteome</keyword>
<dbReference type="Proteomes" id="UP001147760">
    <property type="component" value="Unassembled WGS sequence"/>
</dbReference>
<proteinExistence type="predicted"/>